<keyword evidence="5" id="KW-0175">Coiled coil</keyword>
<feature type="coiled-coil region" evidence="5">
    <location>
        <begin position="130"/>
        <end position="166"/>
    </location>
</feature>
<dbReference type="Pfam" id="PF04889">
    <property type="entry name" value="Cwf_Cwc_15"/>
    <property type="match status" value="1"/>
</dbReference>
<evidence type="ECO:0000256" key="5">
    <source>
        <dbReference type="SAM" id="Coils"/>
    </source>
</evidence>
<keyword evidence="8" id="KW-1185">Reference proteome</keyword>
<organism evidence="7 8">
    <name type="scientific">Batrachochytrium salamandrivorans</name>
    <dbReference type="NCBI Taxonomy" id="1357716"/>
    <lineage>
        <taxon>Eukaryota</taxon>
        <taxon>Fungi</taxon>
        <taxon>Fungi incertae sedis</taxon>
        <taxon>Chytridiomycota</taxon>
        <taxon>Chytridiomycota incertae sedis</taxon>
        <taxon>Chytridiomycetes</taxon>
        <taxon>Rhizophydiales</taxon>
        <taxon>Rhizophydiales incertae sedis</taxon>
        <taxon>Batrachochytrium</taxon>
    </lineage>
</organism>
<evidence type="ECO:0000256" key="3">
    <source>
        <dbReference type="ARBA" id="ARBA00022664"/>
    </source>
</evidence>
<proteinExistence type="inferred from homology"/>
<evidence type="ECO:0008006" key="9">
    <source>
        <dbReference type="Google" id="ProtNLM"/>
    </source>
</evidence>
<evidence type="ECO:0000256" key="1">
    <source>
        <dbReference type="ARBA" id="ARBA00003777"/>
    </source>
</evidence>
<dbReference type="PANTHER" id="PTHR12718:SF2">
    <property type="entry name" value="SPLICEOSOME-ASSOCIATED PROTEIN CWC15 HOMOLOG"/>
    <property type="match status" value="1"/>
</dbReference>
<protein>
    <recommendedName>
        <fullName evidence="9">Cwf15/Cwc15 cell cycle control protein</fullName>
    </recommendedName>
</protein>
<sequence length="234" mass="26189">MTSAARPTFLPAVGGHSLRDTGAAPTHITRAKEQTAHTKLKQRADRIDDNTGAIDFKRKLEDREQEHSAKKNRNVLLGPGRGEDPEVASARRALIQAENIDADDSDDPGSSGTSSDDNSDDNSDDDDDDTAELMRELAKIKRERAEELERQESEKLAQETRELEERAMTGNPLLQATNVGTSSGSSNFTVKRRWDDDVIFKNQGKGTGENGRKQFINDMLRSDFHRKFMNKYVR</sequence>
<feature type="compositionally biased region" description="Basic and acidic residues" evidence="6">
    <location>
        <begin position="30"/>
        <end position="69"/>
    </location>
</feature>
<comment type="similarity">
    <text evidence="2">Belongs to the CWC15 family.</text>
</comment>
<feature type="region of interest" description="Disordered" evidence="6">
    <location>
        <begin position="1"/>
        <end position="129"/>
    </location>
</feature>
<keyword evidence="4" id="KW-0508">mRNA splicing</keyword>
<comment type="caution">
    <text evidence="7">The sequence shown here is derived from an EMBL/GenBank/DDBJ whole genome shotgun (WGS) entry which is preliminary data.</text>
</comment>
<dbReference type="PANTHER" id="PTHR12718">
    <property type="entry name" value="CELL CYCLE CONTROL PROTEIN CWF15"/>
    <property type="match status" value="1"/>
</dbReference>
<feature type="compositionally biased region" description="Acidic residues" evidence="6">
    <location>
        <begin position="117"/>
        <end position="129"/>
    </location>
</feature>
<evidence type="ECO:0000256" key="6">
    <source>
        <dbReference type="SAM" id="MobiDB-lite"/>
    </source>
</evidence>
<evidence type="ECO:0000313" key="8">
    <source>
        <dbReference type="Proteomes" id="UP001648503"/>
    </source>
</evidence>
<name>A0ABQ8FFG4_9FUNG</name>
<accession>A0ABQ8FFG4</accession>
<evidence type="ECO:0000256" key="2">
    <source>
        <dbReference type="ARBA" id="ARBA00006644"/>
    </source>
</evidence>
<dbReference type="EMBL" id="JAFCIX010000188">
    <property type="protein sequence ID" value="KAH6596777.1"/>
    <property type="molecule type" value="Genomic_DNA"/>
</dbReference>
<keyword evidence="3" id="KW-0507">mRNA processing</keyword>
<dbReference type="InterPro" id="IPR006973">
    <property type="entry name" value="Cwf_Cwc_15"/>
</dbReference>
<reference evidence="7 8" key="1">
    <citation type="submission" date="2021-02" db="EMBL/GenBank/DDBJ databases">
        <title>Variation within the Batrachochytrium salamandrivorans European outbreak.</title>
        <authorList>
            <person name="Kelly M."/>
            <person name="Pasmans F."/>
            <person name="Shea T.P."/>
            <person name="Munoz J.F."/>
            <person name="Carranza S."/>
            <person name="Cuomo C.A."/>
            <person name="Martel A."/>
        </authorList>
    </citation>
    <scope>NUCLEOTIDE SEQUENCE [LARGE SCALE GENOMIC DNA]</scope>
    <source>
        <strain evidence="7 8">AMFP18/2</strain>
    </source>
</reference>
<gene>
    <name evidence="7" type="ORF">BASA50_004923</name>
</gene>
<dbReference type="Proteomes" id="UP001648503">
    <property type="component" value="Unassembled WGS sequence"/>
</dbReference>
<evidence type="ECO:0000313" key="7">
    <source>
        <dbReference type="EMBL" id="KAH6596777.1"/>
    </source>
</evidence>
<comment type="function">
    <text evidence="1">Involved in pre-mRNA splicing.</text>
</comment>
<evidence type="ECO:0000256" key="4">
    <source>
        <dbReference type="ARBA" id="ARBA00023187"/>
    </source>
</evidence>